<sequence length="169" mass="19936">MLSCEHKTREVNIDRLAFDTNDATVLFFKNVRRAYYTMEDRQDAKAHIFRLQDWEDLDQPTHLQTAIIHQWTLGKAYVFLESKHGIDVSKPFQVNWQKAQTNEQGILEYTVGNAQEQAIFLTKLYQLLQQEASLTVDIDQKKEPLFGSKDGQDLFRKTMIDYYRLIQML</sequence>
<protein>
    <submittedName>
        <fullName evidence="1">Uncharacterized protein</fullName>
    </submittedName>
</protein>
<accession>A0ABN6LG11</accession>
<evidence type="ECO:0000313" key="1">
    <source>
        <dbReference type="EMBL" id="BDD00422.1"/>
    </source>
</evidence>
<keyword evidence="2" id="KW-1185">Reference proteome</keyword>
<dbReference type="Proteomes" id="UP001354989">
    <property type="component" value="Chromosome"/>
</dbReference>
<proteinExistence type="predicted"/>
<reference evidence="1 2" key="1">
    <citation type="submission" date="2021-12" db="EMBL/GenBank/DDBJ databases">
        <title>Genome sequencing of bacteria with rrn-lacking chromosome and rrn-plasmid.</title>
        <authorList>
            <person name="Anda M."/>
            <person name="Iwasaki W."/>
        </authorList>
    </citation>
    <scope>NUCLEOTIDE SEQUENCE [LARGE SCALE GENOMIC DNA]</scope>
    <source>
        <strain evidence="1 2">NBRC 101262</strain>
    </source>
</reference>
<gene>
    <name evidence="1" type="ORF">PEPS_27020</name>
</gene>
<name>A0ABN6LG11_9BACT</name>
<evidence type="ECO:0000313" key="2">
    <source>
        <dbReference type="Proteomes" id="UP001354989"/>
    </source>
</evidence>
<organism evidence="1 2">
    <name type="scientific">Persicobacter psychrovividus</name>
    <dbReference type="NCBI Taxonomy" id="387638"/>
    <lineage>
        <taxon>Bacteria</taxon>
        <taxon>Pseudomonadati</taxon>
        <taxon>Bacteroidota</taxon>
        <taxon>Cytophagia</taxon>
        <taxon>Cytophagales</taxon>
        <taxon>Persicobacteraceae</taxon>
        <taxon>Persicobacter</taxon>
    </lineage>
</organism>
<dbReference type="EMBL" id="AP025292">
    <property type="protein sequence ID" value="BDD00422.1"/>
    <property type="molecule type" value="Genomic_DNA"/>
</dbReference>